<evidence type="ECO:0000256" key="4">
    <source>
        <dbReference type="ARBA" id="ARBA00023274"/>
    </source>
</evidence>
<name>A0A0F5IIM0_9BACT</name>
<sequence>MKKEDKGIVISQLTETVKEYPNFYLTDIEALDAEKTSKLRRECFKQEIKLVVVKNNLLKKALENVGGDFSPLQVALKGNTAVMFSQTANAPARLIKEFTKGAKKGEVAKPELKAAYVQESFYVGAENLEALVNIKSKNELIGDVIALLQSPAKNVISALQSSGQTIHGLLKTLEER</sequence>
<evidence type="ECO:0000256" key="2">
    <source>
        <dbReference type="ARBA" id="ARBA00008889"/>
    </source>
</evidence>
<evidence type="ECO:0000256" key="1">
    <source>
        <dbReference type="ARBA" id="ARBA00002633"/>
    </source>
</evidence>
<protein>
    <recommendedName>
        <fullName evidence="5">Large ribosomal subunit protein uL10</fullName>
    </recommendedName>
    <alternativeName>
        <fullName evidence="6">50S ribosomal protein L10</fullName>
    </alternativeName>
</protein>
<dbReference type="GO" id="GO:0005840">
    <property type="term" value="C:ribosome"/>
    <property type="evidence" value="ECO:0007669"/>
    <property type="project" value="UniProtKB-KW"/>
</dbReference>
<gene>
    <name evidence="7" type="ORF">HMPREF1535_05045</name>
</gene>
<evidence type="ECO:0000256" key="5">
    <source>
        <dbReference type="ARBA" id="ARBA00035202"/>
    </source>
</evidence>
<evidence type="ECO:0000313" key="8">
    <source>
        <dbReference type="Proteomes" id="UP000033047"/>
    </source>
</evidence>
<accession>A0A0F5IIM0</accession>
<proteinExistence type="inferred from homology"/>
<comment type="similarity">
    <text evidence="2">Belongs to the universal ribosomal protein uL10 family.</text>
</comment>
<evidence type="ECO:0000256" key="3">
    <source>
        <dbReference type="ARBA" id="ARBA00022980"/>
    </source>
</evidence>
<evidence type="ECO:0000256" key="6">
    <source>
        <dbReference type="ARBA" id="ARBA00035502"/>
    </source>
</evidence>
<dbReference type="AlphaFoldDB" id="A0A0F5IIM0"/>
<dbReference type="SUPFAM" id="SSF160369">
    <property type="entry name" value="Ribosomal protein L10-like"/>
    <property type="match status" value="1"/>
</dbReference>
<dbReference type="Proteomes" id="UP000033047">
    <property type="component" value="Unassembled WGS sequence"/>
</dbReference>
<dbReference type="InterPro" id="IPR043141">
    <property type="entry name" value="Ribosomal_uL10-like_sf"/>
</dbReference>
<dbReference type="Pfam" id="PF00466">
    <property type="entry name" value="Ribosomal_L10"/>
    <property type="match status" value="1"/>
</dbReference>
<keyword evidence="3" id="KW-0689">Ribosomal protein</keyword>
<dbReference type="NCBIfam" id="NF000955">
    <property type="entry name" value="PRK00099.1-1"/>
    <property type="match status" value="1"/>
</dbReference>
<dbReference type="GeneID" id="69984161"/>
<dbReference type="CDD" id="cd05797">
    <property type="entry name" value="Ribosomal_L10"/>
    <property type="match status" value="1"/>
</dbReference>
<dbReference type="EMBL" id="AQHV01000029">
    <property type="protein sequence ID" value="KKB45386.1"/>
    <property type="molecule type" value="Genomic_DNA"/>
</dbReference>
<comment type="caution">
    <text evidence="7">The sequence shown here is derived from an EMBL/GenBank/DDBJ whole genome shotgun (WGS) entry which is preliminary data.</text>
</comment>
<comment type="function">
    <text evidence="1">Forms part of the ribosomal stalk, playing a central role in the interaction of the ribosome with GTP-bound translation factors.</text>
</comment>
<dbReference type="RefSeq" id="WP_007654179.1">
    <property type="nucleotide sequence ID" value="NZ_KQ033915.1"/>
</dbReference>
<dbReference type="STRING" id="927665.HMPREF1535_05045"/>
<dbReference type="PATRIC" id="fig|927665.4.peg.5165"/>
<dbReference type="InterPro" id="IPR047865">
    <property type="entry name" value="Ribosomal_uL10_bac_type"/>
</dbReference>
<dbReference type="PANTHER" id="PTHR11560">
    <property type="entry name" value="39S RIBOSOMAL PROTEIN L10, MITOCHONDRIAL"/>
    <property type="match status" value="1"/>
</dbReference>
<organism evidence="7 8">
    <name type="scientific">Parabacteroides goldsteinii DSM 19448 = WAL 12034</name>
    <dbReference type="NCBI Taxonomy" id="927665"/>
    <lineage>
        <taxon>Bacteria</taxon>
        <taxon>Pseudomonadati</taxon>
        <taxon>Bacteroidota</taxon>
        <taxon>Bacteroidia</taxon>
        <taxon>Bacteroidales</taxon>
        <taxon>Tannerellaceae</taxon>
        <taxon>Parabacteroides</taxon>
    </lineage>
</organism>
<dbReference type="HOGENOM" id="CLU_092227_3_0_10"/>
<dbReference type="Gene3D" id="3.30.70.1730">
    <property type="match status" value="1"/>
</dbReference>
<evidence type="ECO:0000313" key="7">
    <source>
        <dbReference type="EMBL" id="KKB45386.1"/>
    </source>
</evidence>
<keyword evidence="4" id="KW-0687">Ribonucleoprotein</keyword>
<dbReference type="GO" id="GO:1990904">
    <property type="term" value="C:ribonucleoprotein complex"/>
    <property type="evidence" value="ECO:0007669"/>
    <property type="project" value="UniProtKB-KW"/>
</dbReference>
<dbReference type="InterPro" id="IPR001790">
    <property type="entry name" value="Ribosomal_uL10"/>
</dbReference>
<reference evidence="7 8" key="1">
    <citation type="submission" date="2013-04" db="EMBL/GenBank/DDBJ databases">
        <title>The Genome Sequence of Parabacteroides goldsteinii DSM 19448.</title>
        <authorList>
            <consortium name="The Broad Institute Genomics Platform"/>
            <person name="Earl A."/>
            <person name="Ward D."/>
            <person name="Feldgarden M."/>
            <person name="Gevers D."/>
            <person name="Martens E."/>
            <person name="Sakamoto M."/>
            <person name="Benno Y."/>
            <person name="Song Y."/>
            <person name="Liu C."/>
            <person name="Lee J."/>
            <person name="Bolanos M."/>
            <person name="Vaisanen M.L."/>
            <person name="Finegold S.M."/>
            <person name="Walker B."/>
            <person name="Young S."/>
            <person name="Zeng Q."/>
            <person name="Gargeya S."/>
            <person name="Fitzgerald M."/>
            <person name="Haas B."/>
            <person name="Abouelleil A."/>
            <person name="Allen A.W."/>
            <person name="Alvarado L."/>
            <person name="Arachchi H.M."/>
            <person name="Berlin A.M."/>
            <person name="Chapman S.B."/>
            <person name="Gainer-Dewar J."/>
            <person name="Goldberg J."/>
            <person name="Griggs A."/>
            <person name="Gujja S."/>
            <person name="Hansen M."/>
            <person name="Howarth C."/>
            <person name="Imamovic A."/>
            <person name="Ireland A."/>
            <person name="Larimer J."/>
            <person name="McCowan C."/>
            <person name="Murphy C."/>
            <person name="Pearson M."/>
            <person name="Poon T.W."/>
            <person name="Priest M."/>
            <person name="Roberts A."/>
            <person name="Saif S."/>
            <person name="Shea T."/>
            <person name="Sisk P."/>
            <person name="Sykes S."/>
            <person name="Wortman J."/>
            <person name="Nusbaum C."/>
            <person name="Birren B."/>
        </authorList>
    </citation>
    <scope>NUCLEOTIDE SEQUENCE [LARGE SCALE GENOMIC DNA]</scope>
    <source>
        <strain evidence="7 8">DSM 19448</strain>
    </source>
</reference>